<feature type="region of interest" description="Disordered" evidence="1">
    <location>
        <begin position="65"/>
        <end position="158"/>
    </location>
</feature>
<sequence length="170" mass="19083">ELYPVACSPTNASLVARGGEDRGFLWKINQGEWAFELQGMELTSVDMGLPTLKTILPNAFVFQNSKGNPATEGPTRKEVNPQGEEVAQGRLQTQIKKPSPQKEERMKSVREPKPRIEVANYYKESGSQRNTAKSTPKLQNQSPTPEMHQQTKGLKRWRDLRFSNLTVAGD</sequence>
<accession>A0A8S0TFU2</accession>
<proteinExistence type="predicted"/>
<feature type="non-terminal residue" evidence="2">
    <location>
        <position position="170"/>
    </location>
</feature>
<feature type="compositionally biased region" description="Basic and acidic residues" evidence="1">
    <location>
        <begin position="100"/>
        <end position="116"/>
    </location>
</feature>
<dbReference type="EMBL" id="CACTIH010006153">
    <property type="protein sequence ID" value="CAA3004278.1"/>
    <property type="molecule type" value="Genomic_DNA"/>
</dbReference>
<feature type="non-terminal residue" evidence="2">
    <location>
        <position position="1"/>
    </location>
</feature>
<protein>
    <submittedName>
        <fullName evidence="2">Angio-associated migratory cell</fullName>
    </submittedName>
</protein>
<evidence type="ECO:0000256" key="1">
    <source>
        <dbReference type="SAM" id="MobiDB-lite"/>
    </source>
</evidence>
<comment type="caution">
    <text evidence="2">The sequence shown here is derived from an EMBL/GenBank/DDBJ whole genome shotgun (WGS) entry which is preliminary data.</text>
</comment>
<keyword evidence="3" id="KW-1185">Reference proteome</keyword>
<organism evidence="2 3">
    <name type="scientific">Olea europaea subsp. europaea</name>
    <dbReference type="NCBI Taxonomy" id="158383"/>
    <lineage>
        <taxon>Eukaryota</taxon>
        <taxon>Viridiplantae</taxon>
        <taxon>Streptophyta</taxon>
        <taxon>Embryophyta</taxon>
        <taxon>Tracheophyta</taxon>
        <taxon>Spermatophyta</taxon>
        <taxon>Magnoliopsida</taxon>
        <taxon>eudicotyledons</taxon>
        <taxon>Gunneridae</taxon>
        <taxon>Pentapetalae</taxon>
        <taxon>asterids</taxon>
        <taxon>lamiids</taxon>
        <taxon>Lamiales</taxon>
        <taxon>Oleaceae</taxon>
        <taxon>Oleeae</taxon>
        <taxon>Olea</taxon>
    </lineage>
</organism>
<evidence type="ECO:0000313" key="3">
    <source>
        <dbReference type="Proteomes" id="UP000594638"/>
    </source>
</evidence>
<dbReference type="AlphaFoldDB" id="A0A8S0TFU2"/>
<dbReference type="Gramene" id="OE9A082627T1">
    <property type="protein sequence ID" value="OE9A082627C1"/>
    <property type="gene ID" value="OE9A082627"/>
</dbReference>
<name>A0A8S0TFU2_OLEEU</name>
<gene>
    <name evidence="2" type="ORF">OLEA9_A082627</name>
</gene>
<dbReference type="OrthoDB" id="10261640at2759"/>
<feature type="compositionally biased region" description="Polar residues" evidence="1">
    <location>
        <begin position="125"/>
        <end position="152"/>
    </location>
</feature>
<reference evidence="2 3" key="1">
    <citation type="submission" date="2019-12" db="EMBL/GenBank/DDBJ databases">
        <authorList>
            <person name="Alioto T."/>
            <person name="Alioto T."/>
            <person name="Gomez Garrido J."/>
        </authorList>
    </citation>
    <scope>NUCLEOTIDE SEQUENCE [LARGE SCALE GENOMIC DNA]</scope>
</reference>
<dbReference type="Proteomes" id="UP000594638">
    <property type="component" value="Unassembled WGS sequence"/>
</dbReference>
<evidence type="ECO:0000313" key="2">
    <source>
        <dbReference type="EMBL" id="CAA3004278.1"/>
    </source>
</evidence>